<dbReference type="InterPro" id="IPR014729">
    <property type="entry name" value="Rossmann-like_a/b/a_fold"/>
</dbReference>
<keyword evidence="4 6" id="KW-0274">FAD</keyword>
<feature type="domain" description="Photolyase/cryptochrome alpha/beta" evidence="9">
    <location>
        <begin position="6"/>
        <end position="135"/>
    </location>
</feature>
<proteinExistence type="inferred from homology"/>
<evidence type="ECO:0000256" key="4">
    <source>
        <dbReference type="ARBA" id="ARBA00022827"/>
    </source>
</evidence>
<dbReference type="InterPro" id="IPR002081">
    <property type="entry name" value="Cryptochrome/DNA_photolyase_1"/>
</dbReference>
<dbReference type="PROSITE" id="PS00394">
    <property type="entry name" value="DNA_PHOTOLYASES_1_1"/>
    <property type="match status" value="1"/>
</dbReference>
<dbReference type="GO" id="GO:0009882">
    <property type="term" value="F:blue light photoreceptor activity"/>
    <property type="evidence" value="ECO:0007669"/>
    <property type="project" value="InterPro"/>
</dbReference>
<dbReference type="SUPFAM" id="SSF52425">
    <property type="entry name" value="Cryptochrome/photolyase, N-terminal domain"/>
    <property type="match status" value="1"/>
</dbReference>
<keyword evidence="3 6" id="KW-0285">Flavoprotein</keyword>
<dbReference type="InterPro" id="IPR018394">
    <property type="entry name" value="DNA_photolyase_1_CS_C"/>
</dbReference>
<dbReference type="PANTHER" id="PTHR11455">
    <property type="entry name" value="CRYPTOCHROME"/>
    <property type="match status" value="1"/>
</dbReference>
<dbReference type="AlphaFoldDB" id="A0A484KFW6"/>
<keyword evidence="5" id="KW-0157">Chromophore</keyword>
<dbReference type="InterPro" id="IPR036155">
    <property type="entry name" value="Crypto/Photolyase_N_sf"/>
</dbReference>
<feature type="site" description="Electron transfer via tryptophanyl radical" evidence="7">
    <location>
        <position position="320"/>
    </location>
</feature>
<comment type="cofactor">
    <cofactor evidence="1">
        <name>(6R)-5,10-methylene-5,6,7,8-tetrahydrofolate</name>
        <dbReference type="ChEBI" id="CHEBI:15636"/>
    </cofactor>
</comment>
<feature type="binding site" evidence="6">
    <location>
        <position position="286"/>
    </location>
    <ligand>
        <name>FAD</name>
        <dbReference type="ChEBI" id="CHEBI:57692"/>
    </ligand>
</feature>
<evidence type="ECO:0000256" key="5">
    <source>
        <dbReference type="ARBA" id="ARBA00022991"/>
    </source>
</evidence>
<dbReference type="Pfam" id="PF00875">
    <property type="entry name" value="DNA_photolyase"/>
    <property type="match status" value="1"/>
</dbReference>
<organism evidence="10 11">
    <name type="scientific">Cuscuta campestris</name>
    <dbReference type="NCBI Taxonomy" id="132261"/>
    <lineage>
        <taxon>Eukaryota</taxon>
        <taxon>Viridiplantae</taxon>
        <taxon>Streptophyta</taxon>
        <taxon>Embryophyta</taxon>
        <taxon>Tracheophyta</taxon>
        <taxon>Spermatophyta</taxon>
        <taxon>Magnoliopsida</taxon>
        <taxon>eudicotyledons</taxon>
        <taxon>Gunneridae</taxon>
        <taxon>Pentapetalae</taxon>
        <taxon>asterids</taxon>
        <taxon>lamiids</taxon>
        <taxon>Solanales</taxon>
        <taxon>Convolvulaceae</taxon>
        <taxon>Cuscuteae</taxon>
        <taxon>Cuscuta</taxon>
        <taxon>Cuscuta subgen. Grammica</taxon>
        <taxon>Cuscuta sect. Cleistogrammica</taxon>
    </lineage>
</organism>
<evidence type="ECO:0000256" key="2">
    <source>
        <dbReference type="ARBA" id="ARBA00005862"/>
    </source>
</evidence>
<feature type="compositionally biased region" description="Basic and acidic residues" evidence="8">
    <location>
        <begin position="544"/>
        <end position="572"/>
    </location>
</feature>
<evidence type="ECO:0000259" key="9">
    <source>
        <dbReference type="PROSITE" id="PS51645"/>
    </source>
</evidence>
<dbReference type="FunFam" id="1.10.579.10:FF:000003">
    <property type="entry name" value="Deoxyribodipyrimidine photo-lyase"/>
    <property type="match status" value="1"/>
</dbReference>
<dbReference type="GO" id="GO:0003677">
    <property type="term" value="F:DNA binding"/>
    <property type="evidence" value="ECO:0007669"/>
    <property type="project" value="TreeGrafter"/>
</dbReference>
<comment type="similarity">
    <text evidence="2">Belongs to the DNA photolyase class-1 family.</text>
</comment>
<feature type="region of interest" description="Disordered" evidence="8">
    <location>
        <begin position="515"/>
        <end position="615"/>
    </location>
</feature>
<gene>
    <name evidence="10" type="ORF">CCAM_LOCUS5121</name>
</gene>
<dbReference type="Gene3D" id="3.40.50.620">
    <property type="entry name" value="HUPs"/>
    <property type="match status" value="1"/>
</dbReference>
<dbReference type="GO" id="GO:0003904">
    <property type="term" value="F:deoxyribodipyrimidine photo-lyase activity"/>
    <property type="evidence" value="ECO:0007669"/>
    <property type="project" value="TreeGrafter"/>
</dbReference>
<dbReference type="OrthoDB" id="435881at2759"/>
<dbReference type="NCBIfam" id="TIGR02766">
    <property type="entry name" value="crypt_chrom_pln"/>
    <property type="match status" value="1"/>
</dbReference>
<sequence>MDDGRCRTIVWFRRDLRVEDNPALATAAREGRIFPVFIWCPKEEGQFYPGRVSRWWLKQSLIHLDQSLRSLGAELTLIRTDSTLNALLQIISAVHATKLVFNHLYDPISVVRDHEIKQKLRECEHCVQSYNAELLNEPWEVYNDDGKAYTKFDAYWHKCLHQTKEPVAHHLPPWKLEQAQGSIKKFSIEDLGLENETEKASNALLGRGWSPGWSNADRALADFVEHHLLNYSEKRHRVGANSTSLLSPHLHYGELSTRMVFHRVHMKRLVWAKEGNSKGEESAGLFLRAIGLREYSRYICFNFPFTHERSLLSNLKYFPWKPDQTRFKAWRQGQTGYPLVDAGMREMWATGWVHNKIRVIVASFSVKFLLLPWQWGMKYFWDTLLDADLESDVLGWQYISGSLPDGHELERLDCPEVQGFKFDPDGDYVRQWLPELARVPTEWIHHPWDAPPAVLKAAGLEIGLNYPKPIIDVELARERLSEAISTMQAAAPADNPIADDEVVFENSDCNGHLVAPNATCPSNSSRDQKVPSIRNGIGNKKRPKTEEEERVERDEFHRQKKNEKGEVSKMDEELCSTAESSSMKKQNTSSSSRNSFSVPEGTSSGTSVHDQESSM</sequence>
<dbReference type="GO" id="GO:0006139">
    <property type="term" value="P:nucleobase-containing compound metabolic process"/>
    <property type="evidence" value="ECO:0007669"/>
    <property type="project" value="UniProtKB-ARBA"/>
</dbReference>
<feature type="site" description="Electron transfer via tryptophanyl radical" evidence="7">
    <location>
        <position position="396"/>
    </location>
</feature>
<evidence type="ECO:0000313" key="11">
    <source>
        <dbReference type="Proteomes" id="UP000595140"/>
    </source>
</evidence>
<dbReference type="PRINTS" id="PR00147">
    <property type="entry name" value="DNAPHOTLYASE"/>
</dbReference>
<evidence type="ECO:0000256" key="6">
    <source>
        <dbReference type="PIRSR" id="PIRSR602081-1"/>
    </source>
</evidence>
<name>A0A484KFW6_9ASTE</name>
<comment type="cofactor">
    <cofactor evidence="6">
        <name>FAD</name>
        <dbReference type="ChEBI" id="CHEBI:57692"/>
    </cofactor>
    <text evidence="6">Binds 1 FAD per subunit.</text>
</comment>
<feature type="compositionally biased region" description="Low complexity" evidence="8">
    <location>
        <begin position="580"/>
        <end position="597"/>
    </location>
</feature>
<keyword evidence="11" id="KW-1185">Reference proteome</keyword>
<dbReference type="GO" id="GO:0071949">
    <property type="term" value="F:FAD binding"/>
    <property type="evidence" value="ECO:0007669"/>
    <property type="project" value="TreeGrafter"/>
</dbReference>
<dbReference type="SUPFAM" id="SSF48173">
    <property type="entry name" value="Cryptochrome/photolyase FAD-binding domain"/>
    <property type="match status" value="1"/>
</dbReference>
<feature type="site" description="Electron transfer via tryptophanyl radical" evidence="7">
    <location>
        <position position="373"/>
    </location>
</feature>
<protein>
    <recommendedName>
        <fullName evidence="9">Photolyase/cryptochrome alpha/beta domain-containing protein</fullName>
    </recommendedName>
</protein>
<dbReference type="PROSITE" id="PS51645">
    <property type="entry name" value="PHR_CRY_ALPHA_BETA"/>
    <property type="match status" value="1"/>
</dbReference>
<feature type="binding site" evidence="6">
    <location>
        <begin position="243"/>
        <end position="247"/>
    </location>
    <ligand>
        <name>FAD</name>
        <dbReference type="ChEBI" id="CHEBI:57692"/>
    </ligand>
</feature>
<dbReference type="InterPro" id="IPR006050">
    <property type="entry name" value="DNA_photolyase_N"/>
</dbReference>
<evidence type="ECO:0000256" key="8">
    <source>
        <dbReference type="SAM" id="MobiDB-lite"/>
    </source>
</evidence>
<dbReference type="InterPro" id="IPR014134">
    <property type="entry name" value="Cryptochrome_pln"/>
</dbReference>
<dbReference type="Proteomes" id="UP000595140">
    <property type="component" value="Unassembled WGS sequence"/>
</dbReference>
<accession>A0A484KFW6</accession>
<dbReference type="GO" id="GO:0006950">
    <property type="term" value="P:response to stress"/>
    <property type="evidence" value="ECO:0007669"/>
    <property type="project" value="UniProtKB-ARBA"/>
</dbReference>
<evidence type="ECO:0000256" key="3">
    <source>
        <dbReference type="ARBA" id="ARBA00022630"/>
    </source>
</evidence>
<evidence type="ECO:0000313" key="10">
    <source>
        <dbReference type="EMBL" id="VFQ63345.1"/>
    </source>
</evidence>
<dbReference type="GO" id="GO:0005634">
    <property type="term" value="C:nucleus"/>
    <property type="evidence" value="ECO:0007669"/>
    <property type="project" value="TreeGrafter"/>
</dbReference>
<dbReference type="EMBL" id="OOIL02000283">
    <property type="protein sequence ID" value="VFQ63345.1"/>
    <property type="molecule type" value="Genomic_DNA"/>
</dbReference>
<dbReference type="GO" id="GO:0032922">
    <property type="term" value="P:circadian regulation of gene expression"/>
    <property type="evidence" value="ECO:0007669"/>
    <property type="project" value="TreeGrafter"/>
</dbReference>
<dbReference type="PANTHER" id="PTHR11455:SF18">
    <property type="entry name" value="SI:CH1073-390K14.1"/>
    <property type="match status" value="1"/>
</dbReference>
<feature type="binding site" evidence="6">
    <location>
        <position position="231"/>
    </location>
    <ligand>
        <name>FAD</name>
        <dbReference type="ChEBI" id="CHEBI:57692"/>
    </ligand>
</feature>
<dbReference type="InterPro" id="IPR036134">
    <property type="entry name" value="Crypto/Photolyase_FAD-like_sf"/>
</dbReference>
<evidence type="ECO:0000256" key="1">
    <source>
        <dbReference type="ARBA" id="ARBA00001932"/>
    </source>
</evidence>
<reference evidence="10 11" key="1">
    <citation type="submission" date="2018-04" db="EMBL/GenBank/DDBJ databases">
        <authorList>
            <person name="Vogel A."/>
        </authorList>
    </citation>
    <scope>NUCLEOTIDE SEQUENCE [LARGE SCALE GENOMIC DNA]</scope>
</reference>
<dbReference type="Gene3D" id="1.25.40.80">
    <property type="match status" value="1"/>
</dbReference>
<dbReference type="Pfam" id="PF03441">
    <property type="entry name" value="FAD_binding_7"/>
    <property type="match status" value="1"/>
</dbReference>
<evidence type="ECO:0000256" key="7">
    <source>
        <dbReference type="PIRSR" id="PIRSR602081-2"/>
    </source>
</evidence>
<dbReference type="Gene3D" id="1.10.579.10">
    <property type="entry name" value="DNA Cyclobutane Dipyrimidine Photolyase, subunit A, domain 3"/>
    <property type="match status" value="1"/>
</dbReference>
<feature type="binding site" evidence="6">
    <location>
        <begin position="386"/>
        <end position="388"/>
    </location>
    <ligand>
        <name>FAD</name>
        <dbReference type="ChEBI" id="CHEBI:57692"/>
    </ligand>
</feature>
<dbReference type="GO" id="GO:0043153">
    <property type="term" value="P:entrainment of circadian clock by photoperiod"/>
    <property type="evidence" value="ECO:0007669"/>
    <property type="project" value="TreeGrafter"/>
</dbReference>
<dbReference type="InterPro" id="IPR005101">
    <property type="entry name" value="Cryptochr/Photolyase_FAD-bd"/>
</dbReference>
<dbReference type="GO" id="GO:0005737">
    <property type="term" value="C:cytoplasm"/>
    <property type="evidence" value="ECO:0007669"/>
    <property type="project" value="TreeGrafter"/>
</dbReference>